<comment type="caution">
    <text evidence="1">The sequence shown here is derived from an EMBL/GenBank/DDBJ whole genome shotgun (WGS) entry which is preliminary data.</text>
</comment>
<protein>
    <submittedName>
        <fullName evidence="1">Uncharacterized protein</fullName>
    </submittedName>
</protein>
<keyword evidence="2" id="KW-1185">Reference proteome</keyword>
<sequence length="95" mass="10404">MHSGSLSRTSQTVPEKGNGTRVAFVERFSRDERALGMLLLRVGLGKPQNNFSKSEGQIPSCFFSSPDSAHVRSQLLNPEILSLKRSGNPTLLFGE</sequence>
<evidence type="ECO:0000313" key="1">
    <source>
        <dbReference type="EMBL" id="GBM42213.1"/>
    </source>
</evidence>
<reference evidence="1 2" key="1">
    <citation type="journal article" date="2019" name="Sci. Rep.">
        <title>Orb-weaving spider Araneus ventricosus genome elucidates the spidroin gene catalogue.</title>
        <authorList>
            <person name="Kono N."/>
            <person name="Nakamura H."/>
            <person name="Ohtoshi R."/>
            <person name="Moran D.A.P."/>
            <person name="Shinohara A."/>
            <person name="Yoshida Y."/>
            <person name="Fujiwara M."/>
            <person name="Mori M."/>
            <person name="Tomita M."/>
            <person name="Arakawa K."/>
        </authorList>
    </citation>
    <scope>NUCLEOTIDE SEQUENCE [LARGE SCALE GENOMIC DNA]</scope>
</reference>
<evidence type="ECO:0000313" key="2">
    <source>
        <dbReference type="Proteomes" id="UP000499080"/>
    </source>
</evidence>
<organism evidence="1 2">
    <name type="scientific">Araneus ventricosus</name>
    <name type="common">Orbweaver spider</name>
    <name type="synonym">Epeira ventricosa</name>
    <dbReference type="NCBI Taxonomy" id="182803"/>
    <lineage>
        <taxon>Eukaryota</taxon>
        <taxon>Metazoa</taxon>
        <taxon>Ecdysozoa</taxon>
        <taxon>Arthropoda</taxon>
        <taxon>Chelicerata</taxon>
        <taxon>Arachnida</taxon>
        <taxon>Araneae</taxon>
        <taxon>Araneomorphae</taxon>
        <taxon>Entelegynae</taxon>
        <taxon>Araneoidea</taxon>
        <taxon>Araneidae</taxon>
        <taxon>Araneus</taxon>
    </lineage>
</organism>
<dbReference type="AlphaFoldDB" id="A0A4Y2FM22"/>
<accession>A0A4Y2FM22</accession>
<dbReference type="EMBL" id="BGPR01000990">
    <property type="protein sequence ID" value="GBM42213.1"/>
    <property type="molecule type" value="Genomic_DNA"/>
</dbReference>
<gene>
    <name evidence="1" type="ORF">AVEN_17237_1</name>
</gene>
<name>A0A4Y2FM22_ARAVE</name>
<dbReference type="Proteomes" id="UP000499080">
    <property type="component" value="Unassembled WGS sequence"/>
</dbReference>
<proteinExistence type="predicted"/>